<feature type="region of interest" description="Disordered" evidence="6">
    <location>
        <begin position="188"/>
        <end position="228"/>
    </location>
</feature>
<evidence type="ECO:0000256" key="5">
    <source>
        <dbReference type="HAMAP-Rule" id="MF_03045"/>
    </source>
</evidence>
<feature type="region of interest" description="Disordered" evidence="6">
    <location>
        <begin position="671"/>
        <end position="702"/>
    </location>
</feature>
<keyword evidence="4 5" id="KW-0694">RNA-binding</keyword>
<evidence type="ECO:0000256" key="1">
    <source>
        <dbReference type="ARBA" id="ARBA00022490"/>
    </source>
</evidence>
<feature type="compositionally biased region" description="Low complexity" evidence="6">
    <location>
        <begin position="164"/>
        <end position="176"/>
    </location>
</feature>
<protein>
    <recommendedName>
        <fullName evidence="5">DIS3-like exonuclease 2</fullName>
        <ecNumber evidence="5">3.1.13.-</ecNumber>
    </recommendedName>
</protein>
<dbReference type="Gene3D" id="2.40.50.690">
    <property type="match status" value="1"/>
</dbReference>
<keyword evidence="2 5" id="KW-0479">Metal-binding</keyword>
<dbReference type="PANTHER" id="PTHR23355">
    <property type="entry name" value="RIBONUCLEASE"/>
    <property type="match status" value="1"/>
</dbReference>
<comment type="function">
    <text evidence="5">3'-5'-exoribonuclease that specifically recognizes RNAs polyuridylated at their 3' end and mediates their degradation. Component of an exosome-independent RNA degradation pathway that mediates degradation of cytoplasmic mRNAs that have been deadenylated and subsequently uridylated at their 3'.</text>
</comment>
<dbReference type="Pfam" id="PF17877">
    <property type="entry name" value="Dis3l2_C_term"/>
    <property type="match status" value="1"/>
</dbReference>
<keyword evidence="5" id="KW-0269">Exonuclease</keyword>
<evidence type="ECO:0000256" key="2">
    <source>
        <dbReference type="ARBA" id="ARBA00022723"/>
    </source>
</evidence>
<dbReference type="PROSITE" id="PS01175">
    <property type="entry name" value="RIBONUCLEASE_II"/>
    <property type="match status" value="1"/>
</dbReference>
<keyword evidence="1 5" id="KW-0963">Cytoplasm</keyword>
<feature type="binding site" evidence="5">
    <location>
        <position position="901"/>
    </location>
    <ligand>
        <name>Mg(2+)</name>
        <dbReference type="ChEBI" id="CHEBI:18420"/>
    </ligand>
</feature>
<keyword evidence="5" id="KW-0464">Manganese</keyword>
<feature type="binding site" evidence="5">
    <location>
        <position position="910"/>
    </location>
    <ligand>
        <name>Mg(2+)</name>
        <dbReference type="ChEBI" id="CHEBI:18420"/>
    </ligand>
</feature>
<feature type="domain" description="RNB" evidence="7">
    <location>
        <begin position="889"/>
        <end position="1227"/>
    </location>
</feature>
<dbReference type="InterPro" id="IPR022966">
    <property type="entry name" value="RNase_II/R_CS"/>
</dbReference>
<feature type="region of interest" description="Disordered" evidence="6">
    <location>
        <begin position="1"/>
        <end position="176"/>
    </location>
</feature>
<dbReference type="Gene3D" id="2.40.50.700">
    <property type="match status" value="1"/>
</dbReference>
<dbReference type="Pfam" id="PF17849">
    <property type="entry name" value="OB_Dis3"/>
    <property type="match status" value="1"/>
</dbReference>
<evidence type="ECO:0000259" key="7">
    <source>
        <dbReference type="SMART" id="SM00955"/>
    </source>
</evidence>
<proteinExistence type="inferred from homology"/>
<organism evidence="8">
    <name type="scientific">Dichomitus squalens</name>
    <dbReference type="NCBI Taxonomy" id="114155"/>
    <lineage>
        <taxon>Eukaryota</taxon>
        <taxon>Fungi</taxon>
        <taxon>Dikarya</taxon>
        <taxon>Basidiomycota</taxon>
        <taxon>Agaricomycotina</taxon>
        <taxon>Agaricomycetes</taxon>
        <taxon>Polyporales</taxon>
        <taxon>Polyporaceae</taxon>
        <taxon>Dichomitus</taxon>
    </lineage>
</organism>
<dbReference type="InterPro" id="IPR012340">
    <property type="entry name" value="NA-bd_OB-fold"/>
</dbReference>
<reference evidence="8" key="1">
    <citation type="submission" date="2019-01" db="EMBL/GenBank/DDBJ databases">
        <title>Draft genome sequences of three monokaryotic isolates of the white-rot basidiomycete fungus Dichomitus squalens.</title>
        <authorList>
            <consortium name="DOE Joint Genome Institute"/>
            <person name="Lopez S.C."/>
            <person name="Andreopoulos B."/>
            <person name="Pangilinan J."/>
            <person name="Lipzen A."/>
            <person name="Riley R."/>
            <person name="Ahrendt S."/>
            <person name="Ng V."/>
            <person name="Barry K."/>
            <person name="Daum C."/>
            <person name="Grigoriev I.V."/>
            <person name="Hilden K.S."/>
            <person name="Makela M.R."/>
            <person name="de Vries R.P."/>
        </authorList>
    </citation>
    <scope>NUCLEOTIDE SEQUENCE [LARGE SCALE GENOMIC DNA]</scope>
    <source>
        <strain evidence="8">OM18370.1</strain>
    </source>
</reference>
<evidence type="ECO:0000256" key="3">
    <source>
        <dbReference type="ARBA" id="ARBA00022842"/>
    </source>
</evidence>
<dbReference type="GO" id="GO:0000932">
    <property type="term" value="C:P-body"/>
    <property type="evidence" value="ECO:0007669"/>
    <property type="project" value="UniProtKB-SubCell"/>
</dbReference>
<dbReference type="SMART" id="SM00955">
    <property type="entry name" value="RNB"/>
    <property type="match status" value="1"/>
</dbReference>
<feature type="compositionally biased region" description="Low complexity" evidence="6">
    <location>
        <begin position="48"/>
        <end position="71"/>
    </location>
</feature>
<dbReference type="GO" id="GO:0003723">
    <property type="term" value="F:RNA binding"/>
    <property type="evidence" value="ECO:0007669"/>
    <property type="project" value="UniProtKB-KW"/>
</dbReference>
<evidence type="ECO:0000313" key="8">
    <source>
        <dbReference type="EMBL" id="TBU32786.1"/>
    </source>
</evidence>
<keyword evidence="5" id="KW-0378">Hydrolase</keyword>
<gene>
    <name evidence="8" type="ORF">BD311DRAFT_686022</name>
</gene>
<dbReference type="InterPro" id="IPR028591">
    <property type="entry name" value="DIS3L2"/>
</dbReference>
<feature type="site" description="Important for catalytic activity" evidence="5">
    <location>
        <position position="909"/>
    </location>
</feature>
<dbReference type="OrthoDB" id="372421at2759"/>
<dbReference type="EC" id="3.1.13.-" evidence="5"/>
<feature type="compositionally biased region" description="Polar residues" evidence="6">
    <location>
        <begin position="80"/>
        <end position="91"/>
    </location>
</feature>
<dbReference type="PANTHER" id="PTHR23355:SF9">
    <property type="entry name" value="DIS3-LIKE EXONUCLEASE 2"/>
    <property type="match status" value="1"/>
</dbReference>
<dbReference type="Pfam" id="PF00773">
    <property type="entry name" value="RNB"/>
    <property type="match status" value="1"/>
</dbReference>
<feature type="compositionally biased region" description="Basic and acidic residues" evidence="6">
    <location>
        <begin position="756"/>
        <end position="779"/>
    </location>
</feature>
<dbReference type="SUPFAM" id="SSF50249">
    <property type="entry name" value="Nucleic acid-binding proteins"/>
    <property type="match status" value="3"/>
</dbReference>
<feature type="compositionally biased region" description="Basic and acidic residues" evidence="6">
    <location>
        <begin position="671"/>
        <end position="683"/>
    </location>
</feature>
<comment type="cofactor">
    <cofactor evidence="5">
        <name>Mg(2+)</name>
        <dbReference type="ChEBI" id="CHEBI:18420"/>
    </cofactor>
    <cofactor evidence="5">
        <name>Mn(2+)</name>
        <dbReference type="ChEBI" id="CHEBI:29035"/>
    </cofactor>
</comment>
<dbReference type="Proteomes" id="UP000292957">
    <property type="component" value="Unassembled WGS sequence"/>
</dbReference>
<keyword evidence="3 5" id="KW-0460">Magnesium</keyword>
<dbReference type="GO" id="GO:0000956">
    <property type="term" value="P:nuclear-transcribed mRNA catabolic process"/>
    <property type="evidence" value="ECO:0007669"/>
    <property type="project" value="UniProtKB-UniRule"/>
</dbReference>
<feature type="region of interest" description="Disordered" evidence="6">
    <location>
        <begin position="752"/>
        <end position="779"/>
    </location>
</feature>
<dbReference type="InterPro" id="IPR041093">
    <property type="entry name" value="Dis3l2-like_C"/>
</dbReference>
<dbReference type="InterPro" id="IPR041505">
    <property type="entry name" value="Dis3_CSD2"/>
</dbReference>
<sequence length="1468" mass="160387">MTDEITPQTQQTLPKKDDKKQQPSNGSVQQGGNKPAPKKNGPTSRSTSVGAGAGSARPSSRSSNPSSRKPSNAQGAADSGSESANTRKNNNSGDGRQRGKSQSGRGGGQQGGGHKKGQSTSQGNRGQGGGNRPKQPSPVPPATSESSDALSSLQRVIADLKTTSPPSQQGSLQSLAAASNLPVNAPVFQPGAQAFPSSGHEQPPRHRKAASLGASSLSGGLGYSPNLGSMMEDVEDGQGTTIIEEGEIPENAYQTGHQRRSLSQSFNPPRFQALAAQQQQDQGDIVGPTGRPQLAPNFMFGARRRPSSNLTMGPPINEEDVGFQFPQQNQNNNFGNLEDGHRKPDERGDISGIMAEQIAIQSQIEALQQQQQALYQQQLASNQVLSFQTSGLAPGRNVHRRVHSTAVPSMNAGLGAFGGPQTAMGQFGSLGGLGMGLDGQSSSVPRGHGRRHSVNVLNKTSGQPSLAALGFSHSADGFDDGFAPPVGLGGSGHSRSDSSWRINGGLNNLQGGGNFAADLAQAQAQLQSLQQFRAAAGGHHQKAMSFSFPNMLPNMMAANMMGLGLGGINLLQQQQQQFQSQLQQQSSQPQRKSLFAPYLPQASLPPLLAAGKLVVGILRVNKRNRSDAYVATEVLDADIYICGSKDRNRALEGDIVAVELLDVDEVWGTKKEKEEKKRKKEENSAYDLKGAAGRKNDKKKDDVEVEGQGLMLFEDEEVTDDVKPQFAGHVVAVVERMPGQLFSGTLGLLRPSSAATKEKQEAERREREGDRGDEPRRPIERPKIVWFKPTDKRVPLIAIPTEQAPPDFVQNSEAYANKLFVACIKRHPISSLHPFGTLVEELGPIGDIEVETSALLKDCNFPTEEFSDNVIKCLPPTPWSIPEREFDVRKDLRSERVFTIDPDDARDLDDAVSVKANDDGTYDIGVHIADVSFFVKPNTALDRDARKRATSVYLVQRAVPMLPPTLSEQVCSLLPGQDRLAFSVIFTMSKDAKVVKKWFGRTIIKSAAKLSYAKAQDVIDGKTLGDVPVDPVHDAEGIAHDIKVLHDIAKQLRERRFQNGCVKTNSLRLAFKLDENGLPIDCGQYQRNEANNLIEEFMLLTNIAVAQQVAVHFSEQAMLRRHDSPIERRLNAFVERAARLGYKVDTSSVATLMKSLETVEDPTARTILELLLQKASPRAKYFCAGMLDIAKYGHYALNVPLYSHFTSPIRRYADILVHRQLDAILQGGSEPKFNMDRDAVAKVAQQCNIKRDSAKLAQEQSAHLYLCVLVSDLTQRYGPVIRQAKVIGVLDAAFDVLVPEFGIEKRVHVDQMPIDNHVYDEHTHTLQIYWSTRDVITWLAENSDDEHLKKVKQNAEQHAVKMEVASRSVHDEKALFDEDDNEEDEIVLGRANDQEDDVKDSKQRLLSKQKLPPTFEGLRTLPSGHRIQEIRELQTVPVIVTADLTKSPPVIKVYSVNPYAQEEKKQTA</sequence>
<dbReference type="GO" id="GO:1990074">
    <property type="term" value="P:polyuridylation-dependent mRNA catabolic process"/>
    <property type="evidence" value="ECO:0007669"/>
    <property type="project" value="UniProtKB-UniRule"/>
</dbReference>
<feature type="compositionally biased region" description="Polar residues" evidence="6">
    <location>
        <begin position="22"/>
        <end position="32"/>
    </location>
</feature>
<keyword evidence="5" id="KW-0540">Nuclease</keyword>
<dbReference type="InterPro" id="IPR050180">
    <property type="entry name" value="RNR_Ribonuclease"/>
</dbReference>
<evidence type="ECO:0000256" key="6">
    <source>
        <dbReference type="SAM" id="MobiDB-lite"/>
    </source>
</evidence>
<evidence type="ECO:0000256" key="4">
    <source>
        <dbReference type="ARBA" id="ARBA00022884"/>
    </source>
</evidence>
<accession>A0A4Q9N236</accession>
<dbReference type="GO" id="GO:0000175">
    <property type="term" value="F:3'-5'-RNA exonuclease activity"/>
    <property type="evidence" value="ECO:0007669"/>
    <property type="project" value="UniProtKB-UniRule"/>
</dbReference>
<dbReference type="InterPro" id="IPR001900">
    <property type="entry name" value="RNase_II/R"/>
</dbReference>
<dbReference type="HAMAP" id="MF_03045">
    <property type="entry name" value="DIS3L2"/>
    <property type="match status" value="1"/>
</dbReference>
<feature type="compositionally biased region" description="Polar residues" evidence="6">
    <location>
        <begin position="143"/>
        <end position="154"/>
    </location>
</feature>
<dbReference type="FunFam" id="2.40.50.700:FF:000002">
    <property type="entry name" value="Cell wall biogenesis protein"/>
    <property type="match status" value="1"/>
</dbReference>
<dbReference type="GO" id="GO:0046872">
    <property type="term" value="F:metal ion binding"/>
    <property type="evidence" value="ECO:0007669"/>
    <property type="project" value="UniProtKB-KW"/>
</dbReference>
<comment type="similarity">
    <text evidence="5">Belongs to the RNR ribonuclease family. DIS3L2 subfamily.</text>
</comment>
<comment type="subcellular location">
    <subcellularLocation>
        <location evidence="5">Cytoplasm</location>
    </subcellularLocation>
    <subcellularLocation>
        <location evidence="5">Cytoplasm</location>
        <location evidence="5">P-body</location>
    </subcellularLocation>
</comment>
<dbReference type="EMBL" id="ML143393">
    <property type="protein sequence ID" value="TBU32786.1"/>
    <property type="molecule type" value="Genomic_DNA"/>
</dbReference>
<name>A0A4Q9N236_9APHY</name>
<feature type="compositionally biased region" description="Polar residues" evidence="6">
    <location>
        <begin position="1"/>
        <end position="13"/>
    </location>
</feature>
<dbReference type="FunFam" id="2.40.50.690:FF:000001">
    <property type="entry name" value="Cell wall biogenesis protein"/>
    <property type="match status" value="1"/>
</dbReference>
<dbReference type="Gene3D" id="2.40.50.140">
    <property type="entry name" value="Nucleic acid-binding proteins"/>
    <property type="match status" value="1"/>
</dbReference>